<dbReference type="SUPFAM" id="SSF50475">
    <property type="entry name" value="FMN-binding split barrel"/>
    <property type="match status" value="1"/>
</dbReference>
<organism evidence="1 2">
    <name type="scientific">Qipengyuania psychrotolerans</name>
    <dbReference type="NCBI Taxonomy" id="2867238"/>
    <lineage>
        <taxon>Bacteria</taxon>
        <taxon>Pseudomonadati</taxon>
        <taxon>Pseudomonadota</taxon>
        <taxon>Alphaproteobacteria</taxon>
        <taxon>Sphingomonadales</taxon>
        <taxon>Erythrobacteraceae</taxon>
        <taxon>Qipengyuania</taxon>
    </lineage>
</organism>
<dbReference type="PIRSF" id="PIRSF010372">
    <property type="entry name" value="PaiB"/>
    <property type="match status" value="1"/>
</dbReference>
<keyword evidence="2" id="KW-1185">Reference proteome</keyword>
<dbReference type="PANTHER" id="PTHR35802:SF1">
    <property type="entry name" value="PROTEASE SYNTHASE AND SPORULATION PROTEIN PAI 2"/>
    <property type="match status" value="1"/>
</dbReference>
<dbReference type="RefSeq" id="WP_221422015.1">
    <property type="nucleotide sequence ID" value="NZ_CP081297.1"/>
</dbReference>
<gene>
    <name evidence="1" type="ORF">K3166_09480</name>
</gene>
<dbReference type="InterPro" id="IPR012349">
    <property type="entry name" value="Split_barrel_FMN-bd"/>
</dbReference>
<dbReference type="Pfam" id="PF04299">
    <property type="entry name" value="FMN_bind_2"/>
    <property type="match status" value="1"/>
</dbReference>
<evidence type="ECO:0000313" key="1">
    <source>
        <dbReference type="EMBL" id="QZD86471.1"/>
    </source>
</evidence>
<name>A0ABX8ZBV1_9SPHN</name>
<evidence type="ECO:0000313" key="2">
    <source>
        <dbReference type="Proteomes" id="UP000824280"/>
    </source>
</evidence>
<dbReference type="EMBL" id="CP081297">
    <property type="protein sequence ID" value="QZD86471.1"/>
    <property type="molecule type" value="Genomic_DNA"/>
</dbReference>
<dbReference type="Gene3D" id="2.30.110.10">
    <property type="entry name" value="Electron Transport, Fmn-binding Protein, Chain A"/>
    <property type="match status" value="1"/>
</dbReference>
<proteinExistence type="predicted"/>
<protein>
    <submittedName>
        <fullName evidence="1">FMN-binding negative transcriptional regulator</fullName>
    </submittedName>
</protein>
<dbReference type="InterPro" id="IPR007396">
    <property type="entry name" value="TR_PAI2-type"/>
</dbReference>
<reference evidence="1 2" key="1">
    <citation type="submission" date="2021-08" db="EMBL/GenBank/DDBJ databases">
        <title>Comparative Genomics Analysis of the Genus Qipengyuania Reveals Extensive Genetic Diversity and Metabolic Versatility, Including the Description of Fifteen Novel Species.</title>
        <authorList>
            <person name="Liu Y."/>
        </authorList>
    </citation>
    <scope>NUCLEOTIDE SEQUENCE [LARGE SCALE GENOMIC DNA]</scope>
    <source>
        <strain evidence="1 2">1XM2-8</strain>
    </source>
</reference>
<dbReference type="PANTHER" id="PTHR35802">
    <property type="entry name" value="PROTEASE SYNTHASE AND SPORULATION PROTEIN PAI 2"/>
    <property type="match status" value="1"/>
</dbReference>
<sequence length="199" mass="21967">MHPNPLFRTNDHALLESMIDEIGFGTVFASLPDGPHATHTPVLSDGNGSIRFHLANRNALTPHLAGSRALITITGPDAYVSPRWYDNRDTVPTWDYAAIEMQGQVKQLGEADLEDFLHAIIVKFEGRIEGEPWQASETSEVVWKALLNGITGFEMQVSDWRPTLKLSQKKNAAERARIAAGHDARGKSAIANLMREITA</sequence>
<accession>A0ABX8ZBV1</accession>
<dbReference type="Proteomes" id="UP000824280">
    <property type="component" value="Chromosome"/>
</dbReference>